<accession>A0A1G6NX07</accession>
<dbReference type="AlphaFoldDB" id="A0A1G6NX07"/>
<dbReference type="InterPro" id="IPR036188">
    <property type="entry name" value="FAD/NAD-bd_sf"/>
</dbReference>
<dbReference type="SUPFAM" id="SSF51905">
    <property type="entry name" value="FAD/NAD(P)-binding domain"/>
    <property type="match status" value="1"/>
</dbReference>
<gene>
    <name evidence="7" type="ORF">SAMN05216323_104623</name>
</gene>
<dbReference type="EMBL" id="FMYP01000046">
    <property type="protein sequence ID" value="SDC72288.1"/>
    <property type="molecule type" value="Genomic_DNA"/>
</dbReference>
<keyword evidence="3 5" id="KW-0125">Carotenoid biosynthesis</keyword>
<comment type="similarity">
    <text evidence="2 5">Belongs to the carotenoid/retinoid oxidoreductase family.</text>
</comment>
<dbReference type="InterPro" id="IPR054840">
    <property type="entry name" value="hydcarot_desat_CrtD"/>
</dbReference>
<name>A0A1G6NX07_9BACT</name>
<dbReference type="RefSeq" id="WP_092439315.1">
    <property type="nucleotide sequence ID" value="NZ_FMYP01000046.1"/>
</dbReference>
<dbReference type="InterPro" id="IPR002937">
    <property type="entry name" value="Amino_oxidase"/>
</dbReference>
<sequence>MGKLKIGVVGSGVAGMASAIRMAIKGFDVHVYEQSEVAGGKLNQLNGNGYRFDTGPSLFTLPQLLDDLFTAAGKEASSYIRYNRLDVVTRYFYPDGSVLNANADPVAFADECSATFGEPAHNILNYLKESKLLYELTANLFIFSPFPTYKVFSSPEAKLLARNPRRLRAFTTMHQVNVKSFADSRIVQLFDRYATYNGSNPYKAPGTLTMIPHLEHNVGAFFPEKGMRQVSEALEALALDVGVTFHFSSAVGKILTDKNGVTGLLVKGEEVKFDAVVNDTDIFYAYPTLLPEKKLPWLYKQQEPSTSALIFYWGVKTTHPQLELHNILFSENYRKEFEEMERGRISTDPTVYLFISSKQVASDAPAGCENWFTMINVPPDTGQNWPKLVEECRVSIQAKIKAMLGIDLKPIIEFERVIDPPTIARTTSSFGGSLYGISSNGMMAAFSRHPNHRKSIPGLYFVGGSVHPGGGIPLCLASAKIVDDLVSSPHNSCNL</sequence>
<dbReference type="GO" id="GO:0016117">
    <property type="term" value="P:carotenoid biosynthetic process"/>
    <property type="evidence" value="ECO:0007669"/>
    <property type="project" value="UniProtKB-KW"/>
</dbReference>
<dbReference type="PANTHER" id="PTHR43734:SF7">
    <property type="entry name" value="4,4'-DIAPONEUROSPORENE OXYGENASE"/>
    <property type="match status" value="1"/>
</dbReference>
<evidence type="ECO:0000256" key="2">
    <source>
        <dbReference type="ARBA" id="ARBA00006046"/>
    </source>
</evidence>
<dbReference type="NCBIfam" id="NF042421">
    <property type="entry name" value="hydcarot_desat_CrtD"/>
    <property type="match status" value="1"/>
</dbReference>
<keyword evidence="8" id="KW-1185">Reference proteome</keyword>
<dbReference type="PANTHER" id="PTHR43734">
    <property type="entry name" value="PHYTOENE DESATURASE"/>
    <property type="match status" value="1"/>
</dbReference>
<dbReference type="OrthoDB" id="9774675at2"/>
<evidence type="ECO:0000256" key="1">
    <source>
        <dbReference type="ARBA" id="ARBA00004829"/>
    </source>
</evidence>
<dbReference type="Proteomes" id="UP000199452">
    <property type="component" value="Unassembled WGS sequence"/>
</dbReference>
<dbReference type="STRING" id="1640674.SAMN05216323_104623"/>
<dbReference type="InterPro" id="IPR014105">
    <property type="entry name" value="Carotenoid/retinoid_OxRdtase"/>
</dbReference>
<dbReference type="Gene3D" id="3.50.50.60">
    <property type="entry name" value="FAD/NAD(P)-binding domain"/>
    <property type="match status" value="2"/>
</dbReference>
<feature type="domain" description="Amine oxidase" evidence="6">
    <location>
        <begin position="13"/>
        <end position="480"/>
    </location>
</feature>
<dbReference type="NCBIfam" id="TIGR02734">
    <property type="entry name" value="crtI_fam"/>
    <property type="match status" value="1"/>
</dbReference>
<evidence type="ECO:0000313" key="8">
    <source>
        <dbReference type="Proteomes" id="UP000199452"/>
    </source>
</evidence>
<evidence type="ECO:0000313" key="7">
    <source>
        <dbReference type="EMBL" id="SDC72288.1"/>
    </source>
</evidence>
<dbReference type="Pfam" id="PF01593">
    <property type="entry name" value="Amino_oxidase"/>
    <property type="match status" value="1"/>
</dbReference>
<dbReference type="GO" id="GO:0016491">
    <property type="term" value="F:oxidoreductase activity"/>
    <property type="evidence" value="ECO:0007669"/>
    <property type="project" value="UniProtKB-KW"/>
</dbReference>
<comment type="pathway">
    <text evidence="1 5">Carotenoid biosynthesis.</text>
</comment>
<keyword evidence="4 5" id="KW-0560">Oxidoreductase</keyword>
<evidence type="ECO:0000256" key="3">
    <source>
        <dbReference type="ARBA" id="ARBA00022746"/>
    </source>
</evidence>
<proteinExistence type="inferred from homology"/>
<protein>
    <submittedName>
        <fullName evidence="7">Phytoene desaturase</fullName>
    </submittedName>
</protein>
<organism evidence="7 8">
    <name type="scientific">Williamwhitmania taraxaci</name>
    <dbReference type="NCBI Taxonomy" id="1640674"/>
    <lineage>
        <taxon>Bacteria</taxon>
        <taxon>Pseudomonadati</taxon>
        <taxon>Bacteroidota</taxon>
        <taxon>Bacteroidia</taxon>
        <taxon>Bacteroidales</taxon>
        <taxon>Williamwhitmaniaceae</taxon>
        <taxon>Williamwhitmania</taxon>
    </lineage>
</organism>
<evidence type="ECO:0000256" key="4">
    <source>
        <dbReference type="ARBA" id="ARBA00023002"/>
    </source>
</evidence>
<evidence type="ECO:0000256" key="5">
    <source>
        <dbReference type="RuleBase" id="RU362075"/>
    </source>
</evidence>
<reference evidence="7 8" key="1">
    <citation type="submission" date="2016-09" db="EMBL/GenBank/DDBJ databases">
        <authorList>
            <person name="Capua I."/>
            <person name="De Benedictis P."/>
            <person name="Joannis T."/>
            <person name="Lombin L.H."/>
            <person name="Cattoli G."/>
        </authorList>
    </citation>
    <scope>NUCLEOTIDE SEQUENCE [LARGE SCALE GENOMIC DNA]</scope>
    <source>
        <strain evidence="7 8">A7P-90m</strain>
    </source>
</reference>
<evidence type="ECO:0000259" key="6">
    <source>
        <dbReference type="Pfam" id="PF01593"/>
    </source>
</evidence>